<evidence type="ECO:0000313" key="3">
    <source>
        <dbReference type="Proteomes" id="UP000612055"/>
    </source>
</evidence>
<evidence type="ECO:0000313" key="2">
    <source>
        <dbReference type="EMBL" id="KAG2483099.1"/>
    </source>
</evidence>
<accession>A0A836BPU8</accession>
<sequence>MAKKDGFGSEIERMLMERPISQQGRGGPGPQPMSTGAPMNTLDDLMAELGMLRENRGELGRQGTNGRMARASTGANDLGGMDLQSSLGRPVTPRSSAAAANGGYGGGGYGGGYGGGMGSPALGSPALGSGVGLSLPPAKGALPSMASIGGAPQEPSPARQSASALGPVRAQSPMGMRRSVAGQPGGPGAGLSAMGQLAAASASITGPPSGVMERQLQLEVRVEKGRAGVMERQLQLEVRVEKMEARESQLLQLVNTLQAQVVALTKQQATHSAQLAAGPPAPHPLSSGHPAAARAAPAAAAPAAAAKGGAAAAPAAHVSDEDFIQDDNEASDDESRQKDAAAKAPPAAAAGATGAAAGGSKPVDPRQPQPVPPAGAKPAAAAAADKGRPAANKLNPSTGPAADWEADVGQLRKEMGALATNVARIKTKVDQMVPGGASPLAEEVAVHGQAAEQLKGNLTQLAMDVVALHKSLQTLKSNTDKAHTVLEKSIQDVAITAQQGAVNMLAGGGGGMDPSGGHVAQVLANTGGVSGSLEDSLRNAFAKPAMRPLPQFNSGDAGFMPDNAGALAAAANFGGGPGGPRPPPGGPPPGPPGAQGQGLGAAWALLNSFEEQAQQEQHEAQKAAVIAKQAMGVVDAKVKQVIMHVDRHMQAVQGDIENRLGMYEQTIIRMAKQIDAVQKAMRELEAAAGSRIVVKKGGKEIDDLEALERRRFEEETRQKALAEAEAQTVQTLAKANWVKAAAMATGRFVPQKEEKKEEKKVSHGYFQGPK</sequence>
<reference evidence="2" key="1">
    <citation type="journal article" date="2020" name="bioRxiv">
        <title>Comparative genomics of Chlamydomonas.</title>
        <authorList>
            <person name="Craig R.J."/>
            <person name="Hasan A.R."/>
            <person name="Ness R.W."/>
            <person name="Keightley P.D."/>
        </authorList>
    </citation>
    <scope>NUCLEOTIDE SEQUENCE</scope>
    <source>
        <strain evidence="2">CCAP 11/70</strain>
    </source>
</reference>
<feature type="region of interest" description="Disordered" evidence="1">
    <location>
        <begin position="749"/>
        <end position="770"/>
    </location>
</feature>
<feature type="compositionally biased region" description="Basic and acidic residues" evidence="1">
    <location>
        <begin position="750"/>
        <end position="761"/>
    </location>
</feature>
<feature type="region of interest" description="Disordered" evidence="1">
    <location>
        <begin position="273"/>
        <end position="296"/>
    </location>
</feature>
<name>A0A836BPU8_9CHLO</name>
<feature type="compositionally biased region" description="Pro residues" evidence="1">
    <location>
        <begin position="365"/>
        <end position="375"/>
    </location>
</feature>
<feature type="compositionally biased region" description="Low complexity" evidence="1">
    <location>
        <begin position="342"/>
        <end position="359"/>
    </location>
</feature>
<feature type="region of interest" description="Disordered" evidence="1">
    <location>
        <begin position="568"/>
        <end position="598"/>
    </location>
</feature>
<comment type="caution">
    <text evidence="2">The sequence shown here is derived from an EMBL/GenBank/DDBJ whole genome shotgun (WGS) entry which is preliminary data.</text>
</comment>
<protein>
    <submittedName>
        <fullName evidence="2">Uncharacterized protein</fullName>
    </submittedName>
</protein>
<dbReference type="EMBL" id="JAEHOE010000190">
    <property type="protein sequence ID" value="KAG2483099.1"/>
    <property type="molecule type" value="Genomic_DNA"/>
</dbReference>
<gene>
    <name evidence="2" type="ORF">HYH03_018036</name>
</gene>
<dbReference type="OrthoDB" id="541169at2759"/>
<organism evidence="2 3">
    <name type="scientific">Edaphochlamys debaryana</name>
    <dbReference type="NCBI Taxonomy" id="47281"/>
    <lineage>
        <taxon>Eukaryota</taxon>
        <taxon>Viridiplantae</taxon>
        <taxon>Chlorophyta</taxon>
        <taxon>core chlorophytes</taxon>
        <taxon>Chlorophyceae</taxon>
        <taxon>CS clade</taxon>
        <taxon>Chlamydomonadales</taxon>
        <taxon>Chlamydomonadales incertae sedis</taxon>
        <taxon>Edaphochlamys</taxon>
    </lineage>
</organism>
<proteinExistence type="predicted"/>
<feature type="compositionally biased region" description="Basic and acidic residues" evidence="1">
    <location>
        <begin position="1"/>
        <end position="16"/>
    </location>
</feature>
<feature type="compositionally biased region" description="Pro residues" evidence="1">
    <location>
        <begin position="579"/>
        <end position="592"/>
    </location>
</feature>
<dbReference type="Proteomes" id="UP000612055">
    <property type="component" value="Unassembled WGS sequence"/>
</dbReference>
<feature type="region of interest" description="Disordered" evidence="1">
    <location>
        <begin position="58"/>
        <end position="81"/>
    </location>
</feature>
<keyword evidence="3" id="KW-1185">Reference proteome</keyword>
<dbReference type="AlphaFoldDB" id="A0A836BPU8"/>
<evidence type="ECO:0000256" key="1">
    <source>
        <dbReference type="SAM" id="MobiDB-lite"/>
    </source>
</evidence>
<feature type="region of interest" description="Disordered" evidence="1">
    <location>
        <begin position="328"/>
        <end position="403"/>
    </location>
</feature>
<feature type="region of interest" description="Disordered" evidence="1">
    <location>
        <begin position="146"/>
        <end position="172"/>
    </location>
</feature>
<feature type="region of interest" description="Disordered" evidence="1">
    <location>
        <begin position="1"/>
        <end position="40"/>
    </location>
</feature>